<reference evidence="2 3" key="1">
    <citation type="submission" date="2019-03" db="EMBL/GenBank/DDBJ databases">
        <title>This is whole genome sequence of Paenibacillus sp MS74 strain.</title>
        <authorList>
            <person name="Trinh H.N."/>
        </authorList>
    </citation>
    <scope>NUCLEOTIDE SEQUENCE [LARGE SCALE GENOMIC DNA]</scope>
    <source>
        <strain evidence="2 3">MS74</strain>
    </source>
</reference>
<evidence type="ECO:0000313" key="3">
    <source>
        <dbReference type="Proteomes" id="UP000295636"/>
    </source>
</evidence>
<dbReference type="EMBL" id="SMRT01000014">
    <property type="protein sequence ID" value="TDF94147.1"/>
    <property type="molecule type" value="Genomic_DNA"/>
</dbReference>
<evidence type="ECO:0000256" key="1">
    <source>
        <dbReference type="SAM" id="Phobius"/>
    </source>
</evidence>
<organism evidence="2 3">
    <name type="scientific">Paenibacillus piri</name>
    <dbReference type="NCBI Taxonomy" id="2547395"/>
    <lineage>
        <taxon>Bacteria</taxon>
        <taxon>Bacillati</taxon>
        <taxon>Bacillota</taxon>
        <taxon>Bacilli</taxon>
        <taxon>Bacillales</taxon>
        <taxon>Paenibacillaceae</taxon>
        <taxon>Paenibacillus</taxon>
    </lineage>
</organism>
<accession>A0A4R5KIA8</accession>
<keyword evidence="3" id="KW-1185">Reference proteome</keyword>
<dbReference type="Proteomes" id="UP000295636">
    <property type="component" value="Unassembled WGS sequence"/>
</dbReference>
<evidence type="ECO:0000313" key="2">
    <source>
        <dbReference type="EMBL" id="TDF94147.1"/>
    </source>
</evidence>
<dbReference type="AlphaFoldDB" id="A0A4R5KIA8"/>
<name>A0A4R5KIA8_9BACL</name>
<keyword evidence="1" id="KW-0812">Transmembrane</keyword>
<proteinExistence type="predicted"/>
<keyword evidence="1" id="KW-1133">Transmembrane helix</keyword>
<sequence>MNKTRTFVLLGIALITVSTYPLFLIIQENVLDRYVNSRYELKDIIDIRRRHKAPPLSYELASPINWKGNSIEVLTSDTGLDAPKTPFDKEPERIKKITIKVNGKEVSFPTEAWLPQKITGDSNFLSWLNLVEIKDNKNNTEQLAIVQRIGDNWKRGDVISQKWRIIHIDEEKESTVETFSYADRENHILGVKLILHSSQTSSWIGYKSDLAYRLPSIFFPLVYPTGTFLLGILIVIIGFVRYRKQR</sequence>
<comment type="caution">
    <text evidence="2">The sequence shown here is derived from an EMBL/GenBank/DDBJ whole genome shotgun (WGS) entry which is preliminary data.</text>
</comment>
<feature type="transmembrane region" description="Helical" evidence="1">
    <location>
        <begin position="217"/>
        <end position="240"/>
    </location>
</feature>
<dbReference type="OrthoDB" id="2595157at2"/>
<dbReference type="RefSeq" id="WP_133233294.1">
    <property type="nucleotide sequence ID" value="NZ_SMRT01000014.1"/>
</dbReference>
<protein>
    <submittedName>
        <fullName evidence="2">Uncharacterized protein</fullName>
    </submittedName>
</protein>
<gene>
    <name evidence="2" type="ORF">E1757_24980</name>
</gene>
<keyword evidence="1" id="KW-0472">Membrane</keyword>